<evidence type="ECO:0000256" key="3">
    <source>
        <dbReference type="ARBA" id="ARBA00022801"/>
    </source>
</evidence>
<dbReference type="Proteomes" id="UP001165085">
    <property type="component" value="Unassembled WGS sequence"/>
</dbReference>
<dbReference type="OrthoDB" id="7832001at2759"/>
<evidence type="ECO:0000256" key="2">
    <source>
        <dbReference type="ARBA" id="ARBA00022723"/>
    </source>
</evidence>
<evidence type="ECO:0000313" key="5">
    <source>
        <dbReference type="EMBL" id="GMH72608.1"/>
    </source>
</evidence>
<dbReference type="CDD" id="cd05676">
    <property type="entry name" value="M20_dipept_like_CNDP"/>
    <property type="match status" value="1"/>
</dbReference>
<dbReference type="GO" id="GO:0046872">
    <property type="term" value="F:metal ion binding"/>
    <property type="evidence" value="ECO:0007669"/>
    <property type="project" value="UniProtKB-KW"/>
</dbReference>
<dbReference type="PANTHER" id="PTHR43270">
    <property type="entry name" value="BETA-ALA-HIS DIPEPTIDASE"/>
    <property type="match status" value="1"/>
</dbReference>
<evidence type="ECO:0000313" key="6">
    <source>
        <dbReference type="Proteomes" id="UP001165085"/>
    </source>
</evidence>
<sequence>MSEFNKLSLDAVQEEGFKPLRKTFSEGGNRNNHTSTAPGSFKFKDPLFDYYKYIDYREEIYVNRLREAVAIKSVSAWPDHRQEIFKMLEWTAAWTEKLGGKVQLYENPCKTQQLDDGTTIPLPPIMLGSFGNDPKKKTVCVYGHLDVQPALLTDGWNTEPFELTEIDGKLFGRGSTDDKGPALSWLWMVEAFNELKMDLPVNIKMIYEGMEEYGSEGMFETVNELAKPGKFLSNVDFFCISDNYWLGKNKPCLTYGLRGMSYFEVGVECSTKDLHSGVYGGSVHEAMTDLVKLMSTLVETDGTIKVEGVMKDVAPVTEKEQEIYETIDFDLKNYAEEVGVTTIGEARLRHDNKKDLLMARWRFPTLSLHGIEGAFSDPGAKTVIPRRVLGKFSLRLVPDQDPKQIAECVTKHLNAEFDKLGSPNKMWVKAHHGAKAWLSSTDHPNYTAAAAAVEKVYGLAPDMTREGGSIPIATWLEDATQMNVLLLPVGACDDMAHSQNEKFDRKNMVNAIKVLGCYLFEIAKIKGPKPSECRCEPISMEDMMIPGAFARGFRCKCEI</sequence>
<accession>A0A9W7AP47</accession>
<dbReference type="Gene3D" id="3.40.630.10">
    <property type="entry name" value="Zn peptidases"/>
    <property type="match status" value="1"/>
</dbReference>
<dbReference type="GO" id="GO:0006508">
    <property type="term" value="P:proteolysis"/>
    <property type="evidence" value="ECO:0007669"/>
    <property type="project" value="UniProtKB-KW"/>
</dbReference>
<dbReference type="Gene3D" id="3.30.70.360">
    <property type="match status" value="1"/>
</dbReference>
<evidence type="ECO:0000259" key="4">
    <source>
        <dbReference type="Pfam" id="PF07687"/>
    </source>
</evidence>
<dbReference type="Pfam" id="PF01546">
    <property type="entry name" value="Peptidase_M20"/>
    <property type="match status" value="1"/>
</dbReference>
<dbReference type="AlphaFoldDB" id="A0A9W7AP47"/>
<name>A0A9W7AP47_9STRA</name>
<dbReference type="PANTHER" id="PTHR43270:SF4">
    <property type="entry name" value="CARNOSINE DIPEPTIDASE 2, ISOFORM A"/>
    <property type="match status" value="1"/>
</dbReference>
<dbReference type="Pfam" id="PF07687">
    <property type="entry name" value="M20_dimer"/>
    <property type="match status" value="1"/>
</dbReference>
<dbReference type="SUPFAM" id="SSF53187">
    <property type="entry name" value="Zn-dependent exopeptidases"/>
    <property type="match status" value="1"/>
</dbReference>
<dbReference type="GO" id="GO:0008233">
    <property type="term" value="F:peptidase activity"/>
    <property type="evidence" value="ECO:0007669"/>
    <property type="project" value="UniProtKB-KW"/>
</dbReference>
<keyword evidence="2" id="KW-0479">Metal-binding</keyword>
<dbReference type="EMBL" id="BRXY01000158">
    <property type="protein sequence ID" value="GMH72608.1"/>
    <property type="molecule type" value="Genomic_DNA"/>
</dbReference>
<protein>
    <recommendedName>
        <fullName evidence="4">Peptidase M20 dimerisation domain-containing protein</fullName>
    </recommendedName>
</protein>
<organism evidence="5 6">
    <name type="scientific">Triparma strigata</name>
    <dbReference type="NCBI Taxonomy" id="1606541"/>
    <lineage>
        <taxon>Eukaryota</taxon>
        <taxon>Sar</taxon>
        <taxon>Stramenopiles</taxon>
        <taxon>Ochrophyta</taxon>
        <taxon>Bolidophyceae</taxon>
        <taxon>Parmales</taxon>
        <taxon>Triparmaceae</taxon>
        <taxon>Triparma</taxon>
    </lineage>
</organism>
<proteinExistence type="predicted"/>
<dbReference type="InterPro" id="IPR051458">
    <property type="entry name" value="Cyt/Met_Dipeptidase"/>
</dbReference>
<dbReference type="InterPro" id="IPR011650">
    <property type="entry name" value="Peptidase_M20_dimer"/>
</dbReference>
<reference evidence="6" key="1">
    <citation type="journal article" date="2023" name="Commun. Biol.">
        <title>Genome analysis of Parmales, the sister group of diatoms, reveals the evolutionary specialization of diatoms from phago-mixotrophs to photoautotrophs.</title>
        <authorList>
            <person name="Ban H."/>
            <person name="Sato S."/>
            <person name="Yoshikawa S."/>
            <person name="Yamada K."/>
            <person name="Nakamura Y."/>
            <person name="Ichinomiya M."/>
            <person name="Sato N."/>
            <person name="Blanc-Mathieu R."/>
            <person name="Endo H."/>
            <person name="Kuwata A."/>
            <person name="Ogata H."/>
        </authorList>
    </citation>
    <scope>NUCLEOTIDE SEQUENCE [LARGE SCALE GENOMIC DNA]</scope>
    <source>
        <strain evidence="6">NIES 3701</strain>
    </source>
</reference>
<comment type="caution">
    <text evidence="5">The sequence shown here is derived from an EMBL/GenBank/DDBJ whole genome shotgun (WGS) entry which is preliminary data.</text>
</comment>
<dbReference type="InterPro" id="IPR002933">
    <property type="entry name" value="Peptidase_M20"/>
</dbReference>
<keyword evidence="1" id="KW-0645">Protease</keyword>
<gene>
    <name evidence="5" type="ORF">TrST_g9877</name>
</gene>
<feature type="domain" description="Peptidase M20 dimerisation" evidence="4">
    <location>
        <begin position="255"/>
        <end position="417"/>
    </location>
</feature>
<keyword evidence="3" id="KW-0378">Hydrolase</keyword>
<evidence type="ECO:0000256" key="1">
    <source>
        <dbReference type="ARBA" id="ARBA00022670"/>
    </source>
</evidence>
<keyword evidence="6" id="KW-1185">Reference proteome</keyword>